<dbReference type="AlphaFoldDB" id="A0A1J1HFR9"/>
<name>A0A1J1HFR9_9DIPT</name>
<keyword evidence="2" id="KW-1185">Reference proteome</keyword>
<dbReference type="EMBL" id="CVRI01000001">
    <property type="protein sequence ID" value="CRK86402.1"/>
    <property type="molecule type" value="Genomic_DNA"/>
</dbReference>
<evidence type="ECO:0000313" key="1">
    <source>
        <dbReference type="EMBL" id="CRK86402.1"/>
    </source>
</evidence>
<proteinExistence type="predicted"/>
<reference evidence="1 2" key="1">
    <citation type="submission" date="2015-04" db="EMBL/GenBank/DDBJ databases">
        <authorList>
            <person name="Syromyatnikov M.Y."/>
            <person name="Popov V.N."/>
        </authorList>
    </citation>
    <scope>NUCLEOTIDE SEQUENCE [LARGE SCALE GENOMIC DNA]</scope>
</reference>
<protein>
    <submittedName>
        <fullName evidence="1">CLUMA_CG000250, isoform A</fullName>
    </submittedName>
</protein>
<evidence type="ECO:0000313" key="2">
    <source>
        <dbReference type="Proteomes" id="UP000183832"/>
    </source>
</evidence>
<accession>A0A1J1HFR9</accession>
<sequence>MSNNDNRMRREKNFIESYCVKITDIPIHLINRIKDQKGLCTEKITDEINEFFLYAQHHQQFKNKIKIKWKEEKTFSQNEII</sequence>
<dbReference type="Proteomes" id="UP000183832">
    <property type="component" value="Unassembled WGS sequence"/>
</dbReference>
<gene>
    <name evidence="1" type="ORF">CLUMA_CG000250</name>
</gene>
<organism evidence="1 2">
    <name type="scientific">Clunio marinus</name>
    <dbReference type="NCBI Taxonomy" id="568069"/>
    <lineage>
        <taxon>Eukaryota</taxon>
        <taxon>Metazoa</taxon>
        <taxon>Ecdysozoa</taxon>
        <taxon>Arthropoda</taxon>
        <taxon>Hexapoda</taxon>
        <taxon>Insecta</taxon>
        <taxon>Pterygota</taxon>
        <taxon>Neoptera</taxon>
        <taxon>Endopterygota</taxon>
        <taxon>Diptera</taxon>
        <taxon>Nematocera</taxon>
        <taxon>Chironomoidea</taxon>
        <taxon>Chironomidae</taxon>
        <taxon>Clunio</taxon>
    </lineage>
</organism>